<evidence type="ECO:0000313" key="2">
    <source>
        <dbReference type="Proteomes" id="UP001433508"/>
    </source>
</evidence>
<dbReference type="EMBL" id="MU971386">
    <property type="protein sequence ID" value="KAK9236483.1"/>
    <property type="molecule type" value="Genomic_DNA"/>
</dbReference>
<sequence length="255" mass="27757">MTQSKITVGILALQGAFLEHKLHLQKAVRHASPGSLLDTTKFEIVEVRTPEQLAAADALVIPGGESTAISLIAERSGLLEPLRQFARVDRKPVWGTCAGLILLSDEASKARKGGQELIGGLHVRCQRNHFGRQTESFECDLALPFVGDDEPPFRAVFIRAPIVEKVLTGADLTADVANDVVRAPKLDAEADDYKTAPIEVISSLPSTQGKEAGDIVAVRQGNIFGTSFHPELTPDVRLHRWWLQECVLGRGESRI</sequence>
<accession>A0ACC3SXY4</accession>
<reference evidence="2" key="1">
    <citation type="journal article" date="2024" name="Front. Bioeng. Biotechnol.">
        <title>Genome-scale model development and genomic sequencing of the oleaginous clade Lipomyces.</title>
        <authorList>
            <person name="Czajka J.J."/>
            <person name="Han Y."/>
            <person name="Kim J."/>
            <person name="Mondo S.J."/>
            <person name="Hofstad B.A."/>
            <person name="Robles A."/>
            <person name="Haridas S."/>
            <person name="Riley R."/>
            <person name="LaButti K."/>
            <person name="Pangilinan J."/>
            <person name="Andreopoulos W."/>
            <person name="Lipzen A."/>
            <person name="Yan J."/>
            <person name="Wang M."/>
            <person name="Ng V."/>
            <person name="Grigoriev I.V."/>
            <person name="Spatafora J.W."/>
            <person name="Magnuson J.K."/>
            <person name="Baker S.E."/>
            <person name="Pomraning K.R."/>
        </authorList>
    </citation>
    <scope>NUCLEOTIDE SEQUENCE [LARGE SCALE GENOMIC DNA]</scope>
    <source>
        <strain evidence="2">CBS 7786</strain>
    </source>
</reference>
<evidence type="ECO:0000313" key="1">
    <source>
        <dbReference type="EMBL" id="KAK9236483.1"/>
    </source>
</evidence>
<gene>
    <name evidence="1" type="ORF">V1525DRAFT_406716</name>
</gene>
<protein>
    <submittedName>
        <fullName evidence="1">Class I glutamine amidotransferase-like protein</fullName>
    </submittedName>
</protein>
<proteinExistence type="predicted"/>
<organism evidence="1 2">
    <name type="scientific">Lipomyces kononenkoae</name>
    <name type="common">Yeast</name>
    <dbReference type="NCBI Taxonomy" id="34357"/>
    <lineage>
        <taxon>Eukaryota</taxon>
        <taxon>Fungi</taxon>
        <taxon>Dikarya</taxon>
        <taxon>Ascomycota</taxon>
        <taxon>Saccharomycotina</taxon>
        <taxon>Lipomycetes</taxon>
        <taxon>Lipomycetales</taxon>
        <taxon>Lipomycetaceae</taxon>
        <taxon>Lipomyces</taxon>
    </lineage>
</organism>
<comment type="caution">
    <text evidence="1">The sequence shown here is derived from an EMBL/GenBank/DDBJ whole genome shotgun (WGS) entry which is preliminary data.</text>
</comment>
<keyword evidence="2" id="KW-1185">Reference proteome</keyword>
<dbReference type="Proteomes" id="UP001433508">
    <property type="component" value="Unassembled WGS sequence"/>
</dbReference>
<name>A0ACC3SXY4_LIPKO</name>